<reference evidence="12" key="1">
    <citation type="submission" date="2013-02" db="EMBL/GenBank/DDBJ databases">
        <authorList>
            <person name="Hughes D."/>
        </authorList>
    </citation>
    <scope>NUCLEOTIDE SEQUENCE</scope>
    <source>
        <strain>Durham</strain>
        <strain evidence="12">NC isolate 2 -- Noor lab</strain>
    </source>
</reference>
<dbReference type="GO" id="GO:0043048">
    <property type="term" value="P:dolichyl monophosphate biosynthetic process"/>
    <property type="evidence" value="ECO:0007669"/>
    <property type="project" value="TreeGrafter"/>
</dbReference>
<evidence type="ECO:0000256" key="6">
    <source>
        <dbReference type="ARBA" id="ARBA00022777"/>
    </source>
</evidence>
<feature type="transmembrane region" description="Helical" evidence="10">
    <location>
        <begin position="59"/>
        <end position="79"/>
    </location>
</feature>
<dbReference type="GO" id="GO:0005789">
    <property type="term" value="C:endoplasmic reticulum membrane"/>
    <property type="evidence" value="ECO:0007669"/>
    <property type="project" value="UniProtKB-SubCell"/>
</dbReference>
<feature type="transmembrane region" description="Helical" evidence="10">
    <location>
        <begin position="91"/>
        <end position="107"/>
    </location>
</feature>
<keyword evidence="6" id="KW-0418">Kinase</keyword>
<evidence type="ECO:0000313" key="11">
    <source>
        <dbReference type="EnsemblMetazoa" id="MESCA007322-PA"/>
    </source>
</evidence>
<keyword evidence="12" id="KW-1185">Reference proteome</keyword>
<evidence type="ECO:0000256" key="7">
    <source>
        <dbReference type="ARBA" id="ARBA00022824"/>
    </source>
</evidence>
<feature type="transmembrane region" description="Helical" evidence="10">
    <location>
        <begin position="154"/>
        <end position="174"/>
    </location>
</feature>
<accession>T1GUB2</accession>
<keyword evidence="4" id="KW-0808">Transferase</keyword>
<evidence type="ECO:0000256" key="5">
    <source>
        <dbReference type="ARBA" id="ARBA00022692"/>
    </source>
</evidence>
<keyword evidence="8 10" id="KW-1133">Transmembrane helix</keyword>
<dbReference type="Proteomes" id="UP000015102">
    <property type="component" value="Unassembled WGS sequence"/>
</dbReference>
<sequence>MALVGFCLIMTFVYSKLVKFIFYPLLIVYAIIAVVIPITTKEVPVQILFEYLTSDLRKIFLLLIYFGLVVATICVISFQSNEGKASTRTRKLFHILTVLVFVPGTLFQCQFLYLATGVAFAAMTIFEIIRVADIPPFGNYLREAFTNFCDEKDCGILAVTPFYLLIGCSLPFWISPCPCLISDTVSKKDLLPLLSGVLTVGIGDTFASVIGSKFGRASGQVNIRNFYCDSKYIQNFFLFLGNNRSVEGTLAFIVSVSAVIAMLYFANLVQIDSVFKIVIISLAVLITSLVEAFTDQVDNLVLPLVFYTIVSCF</sequence>
<evidence type="ECO:0000256" key="3">
    <source>
        <dbReference type="ARBA" id="ARBA00012132"/>
    </source>
</evidence>
<comment type="subcellular location">
    <subcellularLocation>
        <location evidence="1">Endoplasmic reticulum membrane</location>
        <topology evidence="1">Multi-pass membrane protein</topology>
    </subcellularLocation>
</comment>
<dbReference type="InterPro" id="IPR032974">
    <property type="entry name" value="Polypren_kinase"/>
</dbReference>
<dbReference type="EC" id="2.7.1.108" evidence="3"/>
<feature type="transmembrane region" description="Helical" evidence="10">
    <location>
        <begin position="20"/>
        <end position="39"/>
    </location>
</feature>
<dbReference type="GO" id="GO:0004168">
    <property type="term" value="F:dolichol kinase activity"/>
    <property type="evidence" value="ECO:0007669"/>
    <property type="project" value="UniProtKB-EC"/>
</dbReference>
<dbReference type="OMA" id="NEHLLIF"/>
<keyword evidence="9 10" id="KW-0472">Membrane</keyword>
<name>T1GUB2_MEGSC</name>
<protein>
    <recommendedName>
        <fullName evidence="3">dolichol kinase</fullName>
        <ecNumber evidence="3">2.7.1.108</ecNumber>
    </recommendedName>
</protein>
<dbReference type="PANTHER" id="PTHR13205">
    <property type="entry name" value="TRANSMEMBRANE PROTEIN 15-RELATED"/>
    <property type="match status" value="1"/>
</dbReference>
<keyword evidence="7" id="KW-0256">Endoplasmic reticulum</keyword>
<evidence type="ECO:0000256" key="8">
    <source>
        <dbReference type="ARBA" id="ARBA00022989"/>
    </source>
</evidence>
<proteinExistence type="inferred from homology"/>
<dbReference type="EnsemblMetazoa" id="MESCA007322-RA">
    <property type="protein sequence ID" value="MESCA007322-PA"/>
    <property type="gene ID" value="MESCA007322"/>
</dbReference>
<dbReference type="EMBL" id="CAQQ02097782">
    <property type="status" value="NOT_ANNOTATED_CDS"/>
    <property type="molecule type" value="Genomic_DNA"/>
</dbReference>
<dbReference type="AlphaFoldDB" id="T1GUB2"/>
<feature type="transmembrane region" description="Helical" evidence="10">
    <location>
        <begin position="273"/>
        <end position="294"/>
    </location>
</feature>
<dbReference type="PANTHER" id="PTHR13205:SF15">
    <property type="entry name" value="DOLICHOL KINASE"/>
    <property type="match status" value="1"/>
</dbReference>
<organism evidence="11 12">
    <name type="scientific">Megaselia scalaris</name>
    <name type="common">Humpbacked fly</name>
    <name type="synonym">Phora scalaris</name>
    <dbReference type="NCBI Taxonomy" id="36166"/>
    <lineage>
        <taxon>Eukaryota</taxon>
        <taxon>Metazoa</taxon>
        <taxon>Ecdysozoa</taxon>
        <taxon>Arthropoda</taxon>
        <taxon>Hexapoda</taxon>
        <taxon>Insecta</taxon>
        <taxon>Pterygota</taxon>
        <taxon>Neoptera</taxon>
        <taxon>Endopterygota</taxon>
        <taxon>Diptera</taxon>
        <taxon>Brachycera</taxon>
        <taxon>Muscomorpha</taxon>
        <taxon>Platypezoidea</taxon>
        <taxon>Phoridae</taxon>
        <taxon>Megaseliini</taxon>
        <taxon>Megaselia</taxon>
    </lineage>
</organism>
<evidence type="ECO:0000256" key="1">
    <source>
        <dbReference type="ARBA" id="ARBA00004477"/>
    </source>
</evidence>
<reference evidence="11" key="2">
    <citation type="submission" date="2015-06" db="UniProtKB">
        <authorList>
            <consortium name="EnsemblMetazoa"/>
        </authorList>
    </citation>
    <scope>IDENTIFICATION</scope>
</reference>
<evidence type="ECO:0000256" key="9">
    <source>
        <dbReference type="ARBA" id="ARBA00023136"/>
    </source>
</evidence>
<evidence type="ECO:0000256" key="4">
    <source>
        <dbReference type="ARBA" id="ARBA00022679"/>
    </source>
</evidence>
<dbReference type="HOGENOM" id="CLU_027611_0_1_1"/>
<dbReference type="STRING" id="36166.T1GUB2"/>
<feature type="transmembrane region" description="Helical" evidence="10">
    <location>
        <begin position="248"/>
        <end position="266"/>
    </location>
</feature>
<evidence type="ECO:0000256" key="2">
    <source>
        <dbReference type="ARBA" id="ARBA00010794"/>
    </source>
</evidence>
<evidence type="ECO:0000256" key="10">
    <source>
        <dbReference type="SAM" id="Phobius"/>
    </source>
</evidence>
<keyword evidence="5 10" id="KW-0812">Transmembrane</keyword>
<comment type="similarity">
    <text evidence="2">Belongs to the polyprenol kinase family.</text>
</comment>
<evidence type="ECO:0000313" key="12">
    <source>
        <dbReference type="Proteomes" id="UP000015102"/>
    </source>
</evidence>